<dbReference type="GO" id="GO:0003700">
    <property type="term" value="F:DNA-binding transcription factor activity"/>
    <property type="evidence" value="ECO:0007669"/>
    <property type="project" value="InterPro"/>
</dbReference>
<gene>
    <name evidence="6" type="ORF">FC62_GL000959</name>
</gene>
<dbReference type="InterPro" id="IPR036390">
    <property type="entry name" value="WH_DNA-bd_sf"/>
</dbReference>
<dbReference type="Pfam" id="PF02080">
    <property type="entry name" value="TrkA_C"/>
    <property type="match status" value="1"/>
</dbReference>
<dbReference type="CDD" id="cd07377">
    <property type="entry name" value="WHTH_GntR"/>
    <property type="match status" value="1"/>
</dbReference>
<accession>A0A0R1GVS7</accession>
<dbReference type="PATRIC" id="fig|1423722.3.peg.975"/>
<dbReference type="InterPro" id="IPR036721">
    <property type="entry name" value="RCK_C_sf"/>
</dbReference>
<dbReference type="SMART" id="SM00345">
    <property type="entry name" value="HTH_GNTR"/>
    <property type="match status" value="1"/>
</dbReference>
<dbReference type="SUPFAM" id="SSF116726">
    <property type="entry name" value="TrkA C-terminal domain-like"/>
    <property type="match status" value="1"/>
</dbReference>
<dbReference type="PROSITE" id="PS50949">
    <property type="entry name" value="HTH_GNTR"/>
    <property type="match status" value="1"/>
</dbReference>
<evidence type="ECO:0000256" key="3">
    <source>
        <dbReference type="ARBA" id="ARBA00023163"/>
    </source>
</evidence>
<keyword evidence="3" id="KW-0804">Transcription</keyword>
<dbReference type="GO" id="GO:0006813">
    <property type="term" value="P:potassium ion transport"/>
    <property type="evidence" value="ECO:0007669"/>
    <property type="project" value="InterPro"/>
</dbReference>
<keyword evidence="1" id="KW-0805">Transcription regulation</keyword>
<dbReference type="InterPro" id="IPR000524">
    <property type="entry name" value="Tscrpt_reg_HTH_GntR"/>
</dbReference>
<organism evidence="6 7">
    <name type="scientific">Amylolactobacillus amylotrophicus DSM 20534</name>
    <dbReference type="NCBI Taxonomy" id="1423722"/>
    <lineage>
        <taxon>Bacteria</taxon>
        <taxon>Bacillati</taxon>
        <taxon>Bacillota</taxon>
        <taxon>Bacilli</taxon>
        <taxon>Lactobacillales</taxon>
        <taxon>Lactobacillaceae</taxon>
        <taxon>Amylolactobacillus</taxon>
    </lineage>
</organism>
<dbReference type="PROSITE" id="PS51202">
    <property type="entry name" value="RCK_C"/>
    <property type="match status" value="1"/>
</dbReference>
<evidence type="ECO:0000259" key="5">
    <source>
        <dbReference type="PROSITE" id="PS51202"/>
    </source>
</evidence>
<feature type="domain" description="RCK C-terminal" evidence="5">
    <location>
        <begin position="123"/>
        <end position="206"/>
    </location>
</feature>
<dbReference type="InterPro" id="IPR036388">
    <property type="entry name" value="WH-like_DNA-bd_sf"/>
</dbReference>
<keyword evidence="7" id="KW-1185">Reference proteome</keyword>
<dbReference type="EMBL" id="AZCV01000002">
    <property type="protein sequence ID" value="KRK38181.1"/>
    <property type="molecule type" value="Genomic_DNA"/>
</dbReference>
<dbReference type="Proteomes" id="UP000050909">
    <property type="component" value="Unassembled WGS sequence"/>
</dbReference>
<dbReference type="GO" id="GO:0008324">
    <property type="term" value="F:monoatomic cation transmembrane transporter activity"/>
    <property type="evidence" value="ECO:0007669"/>
    <property type="project" value="InterPro"/>
</dbReference>
<dbReference type="GO" id="GO:0045892">
    <property type="term" value="P:negative regulation of DNA-templated transcription"/>
    <property type="evidence" value="ECO:0007669"/>
    <property type="project" value="TreeGrafter"/>
</dbReference>
<dbReference type="InterPro" id="IPR050679">
    <property type="entry name" value="Bact_HTH_transcr_reg"/>
</dbReference>
<evidence type="ECO:0000256" key="1">
    <source>
        <dbReference type="ARBA" id="ARBA00023015"/>
    </source>
</evidence>
<evidence type="ECO:0000313" key="6">
    <source>
        <dbReference type="EMBL" id="KRK38181.1"/>
    </source>
</evidence>
<keyword evidence="2" id="KW-0238">DNA-binding</keyword>
<dbReference type="SUPFAM" id="SSF46785">
    <property type="entry name" value="Winged helix' DNA-binding domain"/>
    <property type="match status" value="1"/>
</dbReference>
<evidence type="ECO:0000259" key="4">
    <source>
        <dbReference type="PROSITE" id="PS50949"/>
    </source>
</evidence>
<comment type="caution">
    <text evidence="6">The sequence shown here is derived from an EMBL/GenBank/DDBJ whole genome shotgun (WGS) entry which is preliminary data.</text>
</comment>
<feature type="domain" description="HTH gntR-type" evidence="4">
    <location>
        <begin position="9"/>
        <end position="77"/>
    </location>
</feature>
<dbReference type="Pfam" id="PF00392">
    <property type="entry name" value="GntR"/>
    <property type="match status" value="1"/>
</dbReference>
<dbReference type="AlphaFoldDB" id="A0A0R1GVS7"/>
<name>A0A0R1GVS7_9LACO</name>
<evidence type="ECO:0000256" key="2">
    <source>
        <dbReference type="ARBA" id="ARBA00023125"/>
    </source>
</evidence>
<protein>
    <submittedName>
        <fullName evidence="6">GntR family transcriptional regulator</fullName>
    </submittedName>
</protein>
<dbReference type="PANTHER" id="PTHR44846">
    <property type="entry name" value="MANNOSYL-D-GLYCERATE TRANSPORT/METABOLISM SYSTEM REPRESSOR MNGR-RELATED"/>
    <property type="match status" value="1"/>
</dbReference>
<dbReference type="RefSeq" id="WP_056945884.1">
    <property type="nucleotide sequence ID" value="NZ_AZCV01000002.1"/>
</dbReference>
<evidence type="ECO:0000313" key="7">
    <source>
        <dbReference type="Proteomes" id="UP000050909"/>
    </source>
</evidence>
<dbReference type="Gene3D" id="3.30.70.1450">
    <property type="entry name" value="Regulator of K+ conductance, C-terminal domain"/>
    <property type="match status" value="1"/>
</dbReference>
<sequence>MTEKIQFVQPKYQQIALELAKRISDGRYAEGEKLHARSTIATNFHVSPETARKAIIVLGDIGVVTVKHGSGFFVASSAKAKEFIEQYQDVESIENVKREIHESAKRQQAESQHFLGLLNSLVEQTQRYNEDNKLQPYEVVVKEGFAASTVSDLNFWHNTGATIVAIKHQNKMIVSPGPLAVIEPGDFVYVVGDELAYQRVANFLTA</sequence>
<dbReference type="InterPro" id="IPR006037">
    <property type="entry name" value="RCK_C"/>
</dbReference>
<dbReference type="Gene3D" id="1.10.10.10">
    <property type="entry name" value="Winged helix-like DNA-binding domain superfamily/Winged helix DNA-binding domain"/>
    <property type="match status" value="1"/>
</dbReference>
<proteinExistence type="predicted"/>
<dbReference type="PANTHER" id="PTHR44846:SF1">
    <property type="entry name" value="MANNOSYL-D-GLYCERATE TRANSPORT_METABOLISM SYSTEM REPRESSOR MNGR-RELATED"/>
    <property type="match status" value="1"/>
</dbReference>
<reference evidence="6 7" key="1">
    <citation type="journal article" date="2015" name="Genome Announc.">
        <title>Expanding the biotechnology potential of lactobacilli through comparative genomics of 213 strains and associated genera.</title>
        <authorList>
            <person name="Sun Z."/>
            <person name="Harris H.M."/>
            <person name="McCann A."/>
            <person name="Guo C."/>
            <person name="Argimon S."/>
            <person name="Zhang W."/>
            <person name="Yang X."/>
            <person name="Jeffery I.B."/>
            <person name="Cooney J.C."/>
            <person name="Kagawa T.F."/>
            <person name="Liu W."/>
            <person name="Song Y."/>
            <person name="Salvetti E."/>
            <person name="Wrobel A."/>
            <person name="Rasinkangas P."/>
            <person name="Parkhill J."/>
            <person name="Rea M.C."/>
            <person name="O'Sullivan O."/>
            <person name="Ritari J."/>
            <person name="Douillard F.P."/>
            <person name="Paul Ross R."/>
            <person name="Yang R."/>
            <person name="Briner A.E."/>
            <person name="Felis G.E."/>
            <person name="de Vos W.M."/>
            <person name="Barrangou R."/>
            <person name="Klaenhammer T.R."/>
            <person name="Caufield P.W."/>
            <person name="Cui Y."/>
            <person name="Zhang H."/>
            <person name="O'Toole P.W."/>
        </authorList>
    </citation>
    <scope>NUCLEOTIDE SEQUENCE [LARGE SCALE GENOMIC DNA]</scope>
    <source>
        <strain evidence="6 7">DSM 20534</strain>
    </source>
</reference>
<dbReference type="GO" id="GO:0003677">
    <property type="term" value="F:DNA binding"/>
    <property type="evidence" value="ECO:0007669"/>
    <property type="project" value="UniProtKB-KW"/>
</dbReference>